<dbReference type="STRING" id="1314781.A0A166MXD4"/>
<gene>
    <name evidence="1" type="ORF">EXIGLDRAFT_572684</name>
</gene>
<evidence type="ECO:0000313" key="1">
    <source>
        <dbReference type="EMBL" id="KZV78527.1"/>
    </source>
</evidence>
<proteinExistence type="predicted"/>
<protein>
    <submittedName>
        <fullName evidence="1">Uncharacterized protein</fullName>
    </submittedName>
</protein>
<accession>A0A166MXD4</accession>
<organism evidence="1 2">
    <name type="scientific">Exidia glandulosa HHB12029</name>
    <dbReference type="NCBI Taxonomy" id="1314781"/>
    <lineage>
        <taxon>Eukaryota</taxon>
        <taxon>Fungi</taxon>
        <taxon>Dikarya</taxon>
        <taxon>Basidiomycota</taxon>
        <taxon>Agaricomycotina</taxon>
        <taxon>Agaricomycetes</taxon>
        <taxon>Auriculariales</taxon>
        <taxon>Exidiaceae</taxon>
        <taxon>Exidia</taxon>
    </lineage>
</organism>
<sequence>VFLGFDWLEDHNPLIDWKALSIVFGRCPRRCGMNDEYIKVRSVSEYIQRVEAGDFPMAPEVEEYVRAFSSKATEIAAKAAQDGTTTELPSAYRDFADIFAKTEFDKLPE</sequence>
<dbReference type="OrthoDB" id="2729552at2759"/>
<reference evidence="1 2" key="1">
    <citation type="journal article" date="2016" name="Mol. Biol. Evol.">
        <title>Comparative Genomics of Early-Diverging Mushroom-Forming Fungi Provides Insights into the Origins of Lignocellulose Decay Capabilities.</title>
        <authorList>
            <person name="Nagy L.G."/>
            <person name="Riley R."/>
            <person name="Tritt A."/>
            <person name="Adam C."/>
            <person name="Daum C."/>
            <person name="Floudas D."/>
            <person name="Sun H."/>
            <person name="Yadav J.S."/>
            <person name="Pangilinan J."/>
            <person name="Larsson K.H."/>
            <person name="Matsuura K."/>
            <person name="Barry K."/>
            <person name="Labutti K."/>
            <person name="Kuo R."/>
            <person name="Ohm R.A."/>
            <person name="Bhattacharya S.S."/>
            <person name="Shirouzu T."/>
            <person name="Yoshinaga Y."/>
            <person name="Martin F.M."/>
            <person name="Grigoriev I.V."/>
            <person name="Hibbett D.S."/>
        </authorList>
    </citation>
    <scope>NUCLEOTIDE SEQUENCE [LARGE SCALE GENOMIC DNA]</scope>
    <source>
        <strain evidence="1 2">HHB12029</strain>
    </source>
</reference>
<dbReference type="InParanoid" id="A0A166MXD4"/>
<feature type="non-terminal residue" evidence="1">
    <location>
        <position position="1"/>
    </location>
</feature>
<feature type="non-terminal residue" evidence="1">
    <location>
        <position position="109"/>
    </location>
</feature>
<dbReference type="AlphaFoldDB" id="A0A166MXD4"/>
<evidence type="ECO:0000313" key="2">
    <source>
        <dbReference type="Proteomes" id="UP000077266"/>
    </source>
</evidence>
<keyword evidence="2" id="KW-1185">Reference proteome</keyword>
<name>A0A166MXD4_EXIGL</name>
<dbReference type="Proteomes" id="UP000077266">
    <property type="component" value="Unassembled WGS sequence"/>
</dbReference>
<dbReference type="EMBL" id="KV426860">
    <property type="protein sequence ID" value="KZV78527.1"/>
    <property type="molecule type" value="Genomic_DNA"/>
</dbReference>